<dbReference type="RefSeq" id="WP_096472609.1">
    <property type="nucleotide sequence ID" value="NZ_AP018111.1"/>
</dbReference>
<sequence>MIQSAPLRRLATGALAAAALTAAAGAFAEPQGFLETLHRHTLLVNTVPDNGDQNPYAIAVAPVSAGTIRAGDVLVDNFNNAANLQGTGSTIVDYRPSTKQMSLFATIPRDLKACPGGVGLSTAMTMLKSGWVIVGSTPSNDGTTSTKGAGCLIVLDPQGKIASTWSSPNINDPWGNMAVVDRGDSATLFVSMAGFGVGGADGNPPVYKQATVLRLDVDVPAGKPPVIKQETVVASGLGAQADKGVFLVGPTGLALSGDQKKLYVSDAIGNRIVEIDDPLTRDTSAGVGRQVTADGFLRRPLALATAPNGHLLATNALNGQVVEIDPAAGKQLYARWIDTDKAQSPPGNGDLFGIAMTPEGDGFYYVQDDVNTLMLAK</sequence>
<accession>A0A1Y1BJE9</accession>
<dbReference type="SUPFAM" id="SSF63829">
    <property type="entry name" value="Calcium-dependent phosphotriesterase"/>
    <property type="match status" value="1"/>
</dbReference>
<dbReference type="Proteomes" id="UP000218432">
    <property type="component" value="Chromosome 1"/>
</dbReference>
<protein>
    <submittedName>
        <fullName evidence="2">Uncharacterized protein</fullName>
    </submittedName>
</protein>
<evidence type="ECO:0000256" key="1">
    <source>
        <dbReference type="SAM" id="SignalP"/>
    </source>
</evidence>
<dbReference type="InterPro" id="IPR011042">
    <property type="entry name" value="6-blade_b-propeller_TolB-like"/>
</dbReference>
<evidence type="ECO:0000313" key="3">
    <source>
        <dbReference type="Proteomes" id="UP000218432"/>
    </source>
</evidence>
<reference evidence="2 3" key="1">
    <citation type="journal article" date="2017" name="Genome Announc.">
        <title>Complete Genome Sequence of Burkholderia stabilis FERMP-21014.</title>
        <authorList>
            <person name="Konishi K."/>
            <person name="Kumagai T."/>
            <person name="Sakasegawa S."/>
            <person name="Tamura T."/>
        </authorList>
    </citation>
    <scope>NUCLEOTIDE SEQUENCE [LARGE SCALE GENOMIC DNA]</scope>
    <source>
        <strain evidence="2 3">FERMP-21014</strain>
    </source>
</reference>
<organism evidence="2 3">
    <name type="scientific">Burkholderia stabilis</name>
    <dbReference type="NCBI Taxonomy" id="95485"/>
    <lineage>
        <taxon>Bacteria</taxon>
        <taxon>Pseudomonadati</taxon>
        <taxon>Pseudomonadota</taxon>
        <taxon>Betaproteobacteria</taxon>
        <taxon>Burkholderiales</taxon>
        <taxon>Burkholderiaceae</taxon>
        <taxon>Burkholderia</taxon>
        <taxon>Burkholderia cepacia complex</taxon>
    </lineage>
</organism>
<keyword evidence="1" id="KW-0732">Signal</keyword>
<feature type="signal peptide" evidence="1">
    <location>
        <begin position="1"/>
        <end position="28"/>
    </location>
</feature>
<dbReference type="Gene3D" id="2.120.10.30">
    <property type="entry name" value="TolB, C-terminal domain"/>
    <property type="match status" value="1"/>
</dbReference>
<dbReference type="EMBL" id="AP018111">
    <property type="protein sequence ID" value="BAX59965.1"/>
    <property type="molecule type" value="Genomic_DNA"/>
</dbReference>
<name>A0A1Y1BJE9_9BURK</name>
<dbReference type="AlphaFoldDB" id="A0A1Y1BJE9"/>
<gene>
    <name evidence="2" type="ORF">BSFP_028100</name>
</gene>
<evidence type="ECO:0000313" key="2">
    <source>
        <dbReference type="EMBL" id="BAX59965.1"/>
    </source>
</evidence>
<proteinExistence type="predicted"/>
<feature type="chain" id="PRO_5012959931" evidence="1">
    <location>
        <begin position="29"/>
        <end position="377"/>
    </location>
</feature>